<dbReference type="Gene3D" id="3.40.190.290">
    <property type="match status" value="1"/>
</dbReference>
<dbReference type="InterPro" id="IPR036388">
    <property type="entry name" value="WH-like_DNA-bd_sf"/>
</dbReference>
<dbReference type="EMBL" id="OW150024">
    <property type="protein sequence ID" value="CAH2032563.1"/>
    <property type="molecule type" value="Genomic_DNA"/>
</dbReference>
<reference evidence="6 7" key="1">
    <citation type="submission" date="2022-03" db="EMBL/GenBank/DDBJ databases">
        <authorList>
            <person name="Koch H."/>
        </authorList>
    </citation>
    <scope>NUCLEOTIDE SEQUENCE [LARGE SCALE GENOMIC DNA]</scope>
    <source>
        <strain evidence="6 7">G1</strain>
    </source>
</reference>
<dbReference type="SUPFAM" id="SSF53850">
    <property type="entry name" value="Periplasmic binding protein-like II"/>
    <property type="match status" value="1"/>
</dbReference>
<accession>A0ABN8HNJ9</accession>
<proteinExistence type="inferred from homology"/>
<gene>
    <name evidence="6" type="ORF">GEAMG1_2727</name>
</gene>
<feature type="domain" description="HTH lysR-type" evidence="5">
    <location>
        <begin position="1"/>
        <end position="58"/>
    </location>
</feature>
<dbReference type="Proteomes" id="UP001295463">
    <property type="component" value="Chromosome"/>
</dbReference>
<evidence type="ECO:0000256" key="1">
    <source>
        <dbReference type="ARBA" id="ARBA00009437"/>
    </source>
</evidence>
<dbReference type="Pfam" id="PF00126">
    <property type="entry name" value="HTH_1"/>
    <property type="match status" value="1"/>
</dbReference>
<dbReference type="InterPro" id="IPR000847">
    <property type="entry name" value="LysR_HTH_N"/>
</dbReference>
<evidence type="ECO:0000256" key="4">
    <source>
        <dbReference type="ARBA" id="ARBA00023163"/>
    </source>
</evidence>
<keyword evidence="7" id="KW-1185">Reference proteome</keyword>
<evidence type="ECO:0000259" key="5">
    <source>
        <dbReference type="PROSITE" id="PS50931"/>
    </source>
</evidence>
<dbReference type="InterPro" id="IPR036390">
    <property type="entry name" value="WH_DNA-bd_sf"/>
</dbReference>
<dbReference type="PANTHER" id="PTHR30419:SF8">
    <property type="entry name" value="NITROGEN ASSIMILATION TRANSCRIPTIONAL ACTIVATOR-RELATED"/>
    <property type="match status" value="1"/>
</dbReference>
<dbReference type="InterPro" id="IPR005119">
    <property type="entry name" value="LysR_subst-bd"/>
</dbReference>
<evidence type="ECO:0000256" key="2">
    <source>
        <dbReference type="ARBA" id="ARBA00023015"/>
    </source>
</evidence>
<name>A0ABN8HNJ9_9BACT</name>
<dbReference type="PRINTS" id="PR00039">
    <property type="entry name" value="HTHLYSR"/>
</dbReference>
<dbReference type="RefSeq" id="WP_305733306.1">
    <property type="nucleotide sequence ID" value="NZ_OW150024.1"/>
</dbReference>
<evidence type="ECO:0000313" key="7">
    <source>
        <dbReference type="Proteomes" id="UP001295463"/>
    </source>
</evidence>
<keyword evidence="3" id="KW-0238">DNA-binding</keyword>
<protein>
    <submittedName>
        <fullName evidence="6">Transcriptional regulator, LysR family</fullName>
    </submittedName>
</protein>
<dbReference type="PANTHER" id="PTHR30419">
    <property type="entry name" value="HTH-TYPE TRANSCRIPTIONAL REGULATOR YBHD"/>
    <property type="match status" value="1"/>
</dbReference>
<evidence type="ECO:0000256" key="3">
    <source>
        <dbReference type="ARBA" id="ARBA00023125"/>
    </source>
</evidence>
<dbReference type="CDD" id="cd05466">
    <property type="entry name" value="PBP2_LTTR_substrate"/>
    <property type="match status" value="1"/>
</dbReference>
<dbReference type="SUPFAM" id="SSF46785">
    <property type="entry name" value="Winged helix' DNA-binding domain"/>
    <property type="match status" value="1"/>
</dbReference>
<organism evidence="6 7">
    <name type="scientific">Trichlorobacter ammonificans</name>
    <dbReference type="NCBI Taxonomy" id="2916410"/>
    <lineage>
        <taxon>Bacteria</taxon>
        <taxon>Pseudomonadati</taxon>
        <taxon>Thermodesulfobacteriota</taxon>
        <taxon>Desulfuromonadia</taxon>
        <taxon>Geobacterales</taxon>
        <taxon>Geobacteraceae</taxon>
        <taxon>Trichlorobacter</taxon>
    </lineage>
</organism>
<dbReference type="InterPro" id="IPR050950">
    <property type="entry name" value="HTH-type_LysR_regulators"/>
</dbReference>
<keyword evidence="2" id="KW-0805">Transcription regulation</keyword>
<evidence type="ECO:0000313" key="6">
    <source>
        <dbReference type="EMBL" id="CAH2032563.1"/>
    </source>
</evidence>
<dbReference type="Pfam" id="PF03466">
    <property type="entry name" value="LysR_substrate"/>
    <property type="match status" value="1"/>
</dbReference>
<dbReference type="PROSITE" id="PS50931">
    <property type="entry name" value="HTH_LYSR"/>
    <property type="match status" value="1"/>
</dbReference>
<keyword evidence="4" id="KW-0804">Transcription</keyword>
<dbReference type="Gene3D" id="1.10.10.10">
    <property type="entry name" value="Winged helix-like DNA-binding domain superfamily/Winged helix DNA-binding domain"/>
    <property type="match status" value="1"/>
</dbReference>
<comment type="similarity">
    <text evidence="1">Belongs to the LysR transcriptional regulatory family.</text>
</comment>
<sequence length="304" mass="34079">MDLRQLRFFLEVARAENFTRAAEKLHLAQPALSIAIRKLEEELEVALFNRRDRKITLTAEGEALARHARIIEQQVSEARQELDELRGLLRGEVRLGLSPMLSSFFFPQIVALFKRRYPALQLSINGDSARNIQRKIASGALDMGVIAGTVPEGLDSHLLVRDEVVACVHRSHPLAARKKAPLRELLAEPLIHFTEGYHLRELIEERAARDGITPAVVAESNLFSLARSLVREELGLAFFPRMVVAHDTGMAAISCDQPLFLDLAIAWKKNAALSRANREFVDFVIQEVDDYYLLAQAAGTFPLP</sequence>